<evidence type="ECO:0000313" key="1">
    <source>
        <dbReference type="EMBL" id="KIG19497.1"/>
    </source>
</evidence>
<sequence length="57" mass="6363">MNGRGRWREIELLGGRQDSEHWAVAGYSMRGSENSVPWPQSVIVRVFAAHGEPVDPS</sequence>
<proteinExistence type="predicted"/>
<name>A0A0C2DIK1_9BACT</name>
<accession>A0A0C2DIK1</accession>
<comment type="caution">
    <text evidence="1">The sequence shown here is derived from an EMBL/GenBank/DDBJ whole genome shotgun (WGS) entry which is preliminary data.</text>
</comment>
<dbReference type="Proteomes" id="UP000031599">
    <property type="component" value="Unassembled WGS sequence"/>
</dbReference>
<protein>
    <submittedName>
        <fullName evidence="1">Uncharacterized protein</fullName>
    </submittedName>
</protein>
<reference evidence="1 2" key="1">
    <citation type="submission" date="2014-12" db="EMBL/GenBank/DDBJ databases">
        <title>Genome assembly of Enhygromyxa salina DSM 15201.</title>
        <authorList>
            <person name="Sharma G."/>
            <person name="Subramanian S."/>
        </authorList>
    </citation>
    <scope>NUCLEOTIDE SEQUENCE [LARGE SCALE GENOMIC DNA]</scope>
    <source>
        <strain evidence="1 2">DSM 15201</strain>
    </source>
</reference>
<dbReference type="AlphaFoldDB" id="A0A0C2DIK1"/>
<gene>
    <name evidence="1" type="ORF">DB30_00006</name>
</gene>
<evidence type="ECO:0000313" key="2">
    <source>
        <dbReference type="Proteomes" id="UP000031599"/>
    </source>
</evidence>
<organism evidence="1 2">
    <name type="scientific">Enhygromyxa salina</name>
    <dbReference type="NCBI Taxonomy" id="215803"/>
    <lineage>
        <taxon>Bacteria</taxon>
        <taxon>Pseudomonadati</taxon>
        <taxon>Myxococcota</taxon>
        <taxon>Polyangia</taxon>
        <taxon>Nannocystales</taxon>
        <taxon>Nannocystaceae</taxon>
        <taxon>Enhygromyxa</taxon>
    </lineage>
</organism>
<dbReference type="EMBL" id="JMCC02000001">
    <property type="protein sequence ID" value="KIG19497.1"/>
    <property type="molecule type" value="Genomic_DNA"/>
</dbReference>